<dbReference type="PROSITE" id="PS51257">
    <property type="entry name" value="PROKAR_LIPOPROTEIN"/>
    <property type="match status" value="1"/>
</dbReference>
<keyword evidence="3" id="KW-1185">Reference proteome</keyword>
<evidence type="ECO:0000313" key="3">
    <source>
        <dbReference type="Proteomes" id="UP000887013"/>
    </source>
</evidence>
<evidence type="ECO:0000313" key="2">
    <source>
        <dbReference type="EMBL" id="GFT46031.1"/>
    </source>
</evidence>
<dbReference type="AlphaFoldDB" id="A0A8X6TSM0"/>
<sequence>MRIVSRQNAVMLVFVCGSSFIYSCPTHYVPARYEVSETDILTPKTYEEVMNSLQAGYWKEAINVELNSLKKSDSWDLVPSPETEAI</sequence>
<feature type="chain" id="PRO_5036465483" evidence="1">
    <location>
        <begin position="24"/>
        <end position="86"/>
    </location>
</feature>
<dbReference type="OrthoDB" id="413361at2759"/>
<keyword evidence="1" id="KW-0732">Signal</keyword>
<organism evidence="2 3">
    <name type="scientific">Nephila pilipes</name>
    <name type="common">Giant wood spider</name>
    <name type="synonym">Nephila maculata</name>
    <dbReference type="NCBI Taxonomy" id="299642"/>
    <lineage>
        <taxon>Eukaryota</taxon>
        <taxon>Metazoa</taxon>
        <taxon>Ecdysozoa</taxon>
        <taxon>Arthropoda</taxon>
        <taxon>Chelicerata</taxon>
        <taxon>Arachnida</taxon>
        <taxon>Araneae</taxon>
        <taxon>Araneomorphae</taxon>
        <taxon>Entelegynae</taxon>
        <taxon>Araneoidea</taxon>
        <taxon>Nephilidae</taxon>
        <taxon>Nephila</taxon>
    </lineage>
</organism>
<dbReference type="Proteomes" id="UP000887013">
    <property type="component" value="Unassembled WGS sequence"/>
</dbReference>
<accession>A0A8X6TSM0</accession>
<gene>
    <name evidence="2" type="ORF">NPIL_228991</name>
</gene>
<reference evidence="2" key="1">
    <citation type="submission" date="2020-08" db="EMBL/GenBank/DDBJ databases">
        <title>Multicomponent nature underlies the extraordinary mechanical properties of spider dragline silk.</title>
        <authorList>
            <person name="Kono N."/>
            <person name="Nakamura H."/>
            <person name="Mori M."/>
            <person name="Yoshida Y."/>
            <person name="Ohtoshi R."/>
            <person name="Malay A.D."/>
            <person name="Moran D.A.P."/>
            <person name="Tomita M."/>
            <person name="Numata K."/>
            <person name="Arakawa K."/>
        </authorList>
    </citation>
    <scope>NUCLEOTIDE SEQUENCE</scope>
</reference>
<proteinExistence type="predicted"/>
<feature type="signal peptide" evidence="1">
    <location>
        <begin position="1"/>
        <end position="23"/>
    </location>
</feature>
<comment type="caution">
    <text evidence="2">The sequence shown here is derived from an EMBL/GenBank/DDBJ whole genome shotgun (WGS) entry which is preliminary data.</text>
</comment>
<evidence type="ECO:0000256" key="1">
    <source>
        <dbReference type="SAM" id="SignalP"/>
    </source>
</evidence>
<name>A0A8X6TSM0_NEPPI</name>
<dbReference type="EMBL" id="BMAW01064601">
    <property type="protein sequence ID" value="GFT46031.1"/>
    <property type="molecule type" value="Genomic_DNA"/>
</dbReference>
<protein>
    <submittedName>
        <fullName evidence="2">Uncharacterized protein</fullName>
    </submittedName>
</protein>